<name>G3IUT3_METTV</name>
<evidence type="ECO:0000313" key="3">
    <source>
        <dbReference type="Proteomes" id="UP000004664"/>
    </source>
</evidence>
<dbReference type="InterPro" id="IPR016195">
    <property type="entry name" value="Pol/histidinol_Pase-like"/>
</dbReference>
<protein>
    <submittedName>
        <fullName evidence="2">Uncharacterized protein</fullName>
    </submittedName>
</protein>
<dbReference type="OrthoDB" id="9791620at2"/>
<dbReference type="GO" id="GO:0000731">
    <property type="term" value="P:DNA synthesis involved in DNA repair"/>
    <property type="evidence" value="ECO:0007669"/>
    <property type="project" value="TreeGrafter"/>
</dbReference>
<dbReference type="InterPro" id="IPR027417">
    <property type="entry name" value="P-loop_NTPase"/>
</dbReference>
<keyword evidence="3" id="KW-1185">Reference proteome</keyword>
<dbReference type="AlphaFoldDB" id="G3IUT3"/>
<dbReference type="PANTHER" id="PTHR32182:SF22">
    <property type="entry name" value="ATP-DEPENDENT ENDONUCLEASE, OLD FAMILY-RELATED"/>
    <property type="match status" value="1"/>
</dbReference>
<dbReference type="SUPFAM" id="SSF52540">
    <property type="entry name" value="P-loop containing nucleoside triphosphate hydrolases"/>
    <property type="match status" value="1"/>
</dbReference>
<dbReference type="HOGENOM" id="CLU_006611_0_0_6"/>
<dbReference type="GO" id="GO:0006302">
    <property type="term" value="P:double-strand break repair"/>
    <property type="evidence" value="ECO:0007669"/>
    <property type="project" value="TreeGrafter"/>
</dbReference>
<dbReference type="Proteomes" id="UP000004664">
    <property type="component" value="Unassembled WGS sequence"/>
</dbReference>
<dbReference type="eggNOG" id="COG1196">
    <property type="taxonomic scope" value="Bacteria"/>
</dbReference>
<dbReference type="InterPro" id="IPR054787">
    <property type="entry name" value="TrlF_ATPase"/>
</dbReference>
<evidence type="ECO:0000256" key="1">
    <source>
        <dbReference type="SAM" id="Coils"/>
    </source>
</evidence>
<feature type="coiled-coil region" evidence="1">
    <location>
        <begin position="604"/>
        <end position="638"/>
    </location>
</feature>
<dbReference type="RefSeq" id="WP_006889597.1">
    <property type="nucleotide sequence ID" value="NZ_JH109152.1"/>
</dbReference>
<dbReference type="NCBIfam" id="NF045780">
    <property type="entry name" value="TrlF_fam_ATP"/>
    <property type="match status" value="1"/>
</dbReference>
<dbReference type="Gene3D" id="3.20.20.140">
    <property type="entry name" value="Metal-dependent hydrolases"/>
    <property type="match status" value="1"/>
</dbReference>
<dbReference type="SUPFAM" id="SSF89550">
    <property type="entry name" value="PHP domain-like"/>
    <property type="match status" value="1"/>
</dbReference>
<reference evidence="2 3" key="1">
    <citation type="submission" date="2011-06" db="EMBL/GenBank/DDBJ databases">
        <title>Genomic sequence of Methylobacter tundripaludum SV96.</title>
        <authorList>
            <consortium name="US DOE Joint Genome Institute"/>
            <person name="Lucas S."/>
            <person name="Han J."/>
            <person name="Lapidus A."/>
            <person name="Cheng J.-F."/>
            <person name="Goodwin L."/>
            <person name="Pitluck S."/>
            <person name="Held B."/>
            <person name="Detter J.C."/>
            <person name="Han C."/>
            <person name="Tapia R."/>
            <person name="Land M."/>
            <person name="Hauser L."/>
            <person name="Kyrpides N."/>
            <person name="Ivanova N."/>
            <person name="Ovchinnikova G."/>
            <person name="Pagani I."/>
            <person name="Klotz M.G."/>
            <person name="Dispirito A.A."/>
            <person name="Murrell J.C."/>
            <person name="Dunfield P."/>
            <person name="Kalyuzhnaya M.G."/>
            <person name="Svenning M."/>
            <person name="Trotsenko Y.A."/>
            <person name="Stein L.Y."/>
            <person name="Woyke T."/>
        </authorList>
    </citation>
    <scope>NUCLEOTIDE SEQUENCE [LARGE SCALE GENOMIC DNA]</scope>
    <source>
        <strain evidence="3">ATCC BAA-1195 / DSM 17260 / SV96</strain>
    </source>
</reference>
<proteinExistence type="predicted"/>
<dbReference type="STRING" id="697282.Mettu_0387"/>
<dbReference type="Gene3D" id="3.40.50.300">
    <property type="entry name" value="P-loop containing nucleotide triphosphate hydrolases"/>
    <property type="match status" value="2"/>
</dbReference>
<dbReference type="PANTHER" id="PTHR32182">
    <property type="entry name" value="DNA REPLICATION AND REPAIR PROTEIN RECF"/>
    <property type="match status" value="1"/>
</dbReference>
<evidence type="ECO:0000313" key="2">
    <source>
        <dbReference type="EMBL" id="EGW21618.1"/>
    </source>
</evidence>
<dbReference type="EMBL" id="JH109152">
    <property type="protein sequence ID" value="EGW21618.1"/>
    <property type="molecule type" value="Genomic_DNA"/>
</dbReference>
<organism evidence="2 3">
    <name type="scientific">Methylobacter tundripaludum (strain ATCC BAA-1195 / DSM 17260 / SV96)</name>
    <dbReference type="NCBI Taxonomy" id="697282"/>
    <lineage>
        <taxon>Bacteria</taxon>
        <taxon>Pseudomonadati</taxon>
        <taxon>Pseudomonadota</taxon>
        <taxon>Gammaproteobacteria</taxon>
        <taxon>Methylococcales</taxon>
        <taxon>Methylococcaceae</taxon>
        <taxon>Methylobacter</taxon>
    </lineage>
</organism>
<keyword evidence="1" id="KW-0175">Coiled coil</keyword>
<gene>
    <name evidence="2" type="ORF">Mettu_0387</name>
</gene>
<sequence>MSAYPKGSEWRLWDLHIHTPASYNFKRGGFAGMTSVEKSNAIKQVIKNINESYVSVYAINDYWTFDGYLALRAAHDAGEHIQKTVFPGIELRIESATNHRLNIHVILSDTLTIQELQDFKGELKVRLVDRPLSDEALQKFALELDPAKAKRHGAVEGYKNDPEKLFQIGAQTAEITKESFVRALEMIPADKRLVMIPYDCFGGAESIDWKAQMAEDLYFLRLGDIFEERKQENIELFAGRKTPANQEFIENFQISIGGRPKPCVSGSDGHSIEGFKTWRKETNTRKTWIKADPTFEGLRQIIFEPIARVRVQETNPGISYTKPFVSSVTITHEMSPFPDNPHYENPRFDTLPGLPLNSDLVCVIGGRGTGKSSLVDYLGKAFGPVSKTTPYVLNGNFSVVFNKDIVSTSIHNAKEGAELPFVYISQNEVKTKVTTGTVGDEIKQMLGVQGLSFDSDVDSKIREFRSNVDKHKAWFKQNDEKGELIHDQASIEFQIGRYQSLLESITTEQNQEKLERFTVNISKMEVAADKVRRLYLLNEELKAYKDEFDKKASLVDNAIPSLDITAQLEGISLLVEQAIKNVAICEVDNTGIRADFAQVYTGDLSGLLQNAEAYRSAIEKLKARLLTIMENQQQLNAAVAKQKTIPRLIAHELHRQKKTIDARWKTIQQGQPDWTPDQKDLMKRILADREISLEGRIIFDIQIFIAKLKEVLNLRSFRATNELSIEDRIREQFKINDLWSFLRFMKHRLHKTEEEGFVSGNLAELFYDVAQRSAFLRVEPVVTYGGRPLERLSVGQKGTVYLCLKLATQTFTQPLIFDQPEDDLDNEFIIEELVDIFRGIKQFRQVILVTHNANLVVNADAEQIVVAENIHGVLKYTSGSLESSITNHAVRRILEGGDEAFRKRELRYNLK</sequence>
<accession>G3IUT3</accession>